<sequence length="146" mass="16219">MADLRTDLEAYVTVAAELSDPRVDRTVALTARGLDEDAWEEIDDAWQARLSEAEAEAEDAAADGVPPLVAAHAEAFARAQRARVHDVLPFERFVTAASALRRGGDLRSTLRRLDLTLDAYLTAQAHWTARMLEDDALFARFEHAMR</sequence>
<evidence type="ECO:0000313" key="1">
    <source>
        <dbReference type="EMBL" id="EYF00235.1"/>
    </source>
</evidence>
<dbReference type="EMBL" id="ASRX01000121">
    <property type="protein sequence ID" value="EYF00235.1"/>
    <property type="molecule type" value="Genomic_DNA"/>
</dbReference>
<dbReference type="STRING" id="1192034.CAP_1049"/>
<proteinExistence type="predicted"/>
<accession>A0A017SUE3</accession>
<keyword evidence="2" id="KW-1185">Reference proteome</keyword>
<comment type="caution">
    <text evidence="1">The sequence shown here is derived from an EMBL/GenBank/DDBJ whole genome shotgun (WGS) entry which is preliminary data.</text>
</comment>
<dbReference type="RefSeq" id="WP_044251879.1">
    <property type="nucleotide sequence ID" value="NZ_ASRX01000121.1"/>
</dbReference>
<name>A0A017SUE3_9BACT</name>
<reference evidence="1 2" key="1">
    <citation type="submission" date="2013-05" db="EMBL/GenBank/DDBJ databases">
        <title>Genome assembly of Chondromyces apiculatus DSM 436.</title>
        <authorList>
            <person name="Sharma G."/>
            <person name="Khatri I."/>
            <person name="Kaur C."/>
            <person name="Mayilraj S."/>
            <person name="Subramanian S."/>
        </authorList>
    </citation>
    <scope>NUCLEOTIDE SEQUENCE [LARGE SCALE GENOMIC DNA]</scope>
    <source>
        <strain evidence="1 2">DSM 436</strain>
    </source>
</reference>
<evidence type="ECO:0000313" key="2">
    <source>
        <dbReference type="Proteomes" id="UP000019678"/>
    </source>
</evidence>
<dbReference type="Proteomes" id="UP000019678">
    <property type="component" value="Unassembled WGS sequence"/>
</dbReference>
<gene>
    <name evidence="1" type="ORF">CAP_1049</name>
</gene>
<dbReference type="AlphaFoldDB" id="A0A017SUE3"/>
<organism evidence="1 2">
    <name type="scientific">Chondromyces apiculatus DSM 436</name>
    <dbReference type="NCBI Taxonomy" id="1192034"/>
    <lineage>
        <taxon>Bacteria</taxon>
        <taxon>Pseudomonadati</taxon>
        <taxon>Myxococcota</taxon>
        <taxon>Polyangia</taxon>
        <taxon>Polyangiales</taxon>
        <taxon>Polyangiaceae</taxon>
        <taxon>Chondromyces</taxon>
    </lineage>
</organism>
<dbReference type="OrthoDB" id="5520273at2"/>
<protein>
    <submittedName>
        <fullName evidence="1">Uncharacterized protein</fullName>
    </submittedName>
</protein>